<comment type="caution">
    <text evidence="2">The sequence shown here is derived from an EMBL/GenBank/DDBJ whole genome shotgun (WGS) entry which is preliminary data.</text>
</comment>
<organism evidence="2 3">
    <name type="scientific">Giesbergeria sinuosa</name>
    <dbReference type="NCBI Taxonomy" id="80883"/>
    <lineage>
        <taxon>Bacteria</taxon>
        <taxon>Pseudomonadati</taxon>
        <taxon>Pseudomonadota</taxon>
        <taxon>Betaproteobacteria</taxon>
        <taxon>Burkholderiales</taxon>
        <taxon>Comamonadaceae</taxon>
        <taxon>Giesbergeria</taxon>
    </lineage>
</organism>
<dbReference type="Gene3D" id="2.60.40.1890">
    <property type="entry name" value="PCu(A)C copper chaperone"/>
    <property type="match status" value="1"/>
</dbReference>
<evidence type="ECO:0000256" key="1">
    <source>
        <dbReference type="SAM" id="SignalP"/>
    </source>
</evidence>
<feature type="signal peptide" evidence="1">
    <location>
        <begin position="1"/>
        <end position="23"/>
    </location>
</feature>
<keyword evidence="3" id="KW-1185">Reference proteome</keyword>
<dbReference type="RefSeq" id="WP_382432888.1">
    <property type="nucleotide sequence ID" value="NZ_JBHSHJ010000008.1"/>
</dbReference>
<feature type="chain" id="PRO_5047225195" evidence="1">
    <location>
        <begin position="24"/>
        <end position="162"/>
    </location>
</feature>
<gene>
    <name evidence="2" type="ORF">ACFO6X_10845</name>
</gene>
<dbReference type="Proteomes" id="UP001596001">
    <property type="component" value="Unassembled WGS sequence"/>
</dbReference>
<dbReference type="SUPFAM" id="SSF110087">
    <property type="entry name" value="DR1885-like metal-binding protein"/>
    <property type="match status" value="1"/>
</dbReference>
<proteinExistence type="predicted"/>
<dbReference type="EMBL" id="JBHSHJ010000008">
    <property type="protein sequence ID" value="MFC4789474.1"/>
    <property type="molecule type" value="Genomic_DNA"/>
</dbReference>
<accession>A0ABV9QFH0</accession>
<keyword evidence="1" id="KW-0732">Signal</keyword>
<dbReference type="Pfam" id="PF04314">
    <property type="entry name" value="PCuAC"/>
    <property type="match status" value="1"/>
</dbReference>
<dbReference type="InterPro" id="IPR007410">
    <property type="entry name" value="LpqE-like"/>
</dbReference>
<dbReference type="PANTHER" id="PTHR36302:SF1">
    <property type="entry name" value="COPPER CHAPERONE PCU(A)C"/>
    <property type="match status" value="1"/>
</dbReference>
<name>A0ABV9QFH0_9BURK</name>
<dbReference type="InterPro" id="IPR036182">
    <property type="entry name" value="PCuAC_sf"/>
</dbReference>
<evidence type="ECO:0000313" key="2">
    <source>
        <dbReference type="EMBL" id="MFC4789474.1"/>
    </source>
</evidence>
<sequence>MLLQRFVSPLFLTAVLCAGVVHAQTVAPVVAENAWVRASVVGQKATGAFMRLTASSAARLVRAESPVAGVTEIHEMKMDGDVMRMRAVAGLNLPAGTVVELKPGGYHVMLMDLKAPLAQGTQVPLTLVFQDAQGAQSQLSLQLPVSAKMPSNAPVHGTAHHH</sequence>
<protein>
    <submittedName>
        <fullName evidence="2">Copper chaperone PCu(A)C</fullName>
    </submittedName>
</protein>
<dbReference type="InterPro" id="IPR058248">
    <property type="entry name" value="Lxx211020-like"/>
</dbReference>
<evidence type="ECO:0000313" key="3">
    <source>
        <dbReference type="Proteomes" id="UP001596001"/>
    </source>
</evidence>
<dbReference type="PANTHER" id="PTHR36302">
    <property type="entry name" value="BLR7088 PROTEIN"/>
    <property type="match status" value="1"/>
</dbReference>
<reference evidence="3" key="1">
    <citation type="journal article" date="2019" name="Int. J. Syst. Evol. Microbiol.">
        <title>The Global Catalogue of Microorganisms (GCM) 10K type strain sequencing project: providing services to taxonomists for standard genome sequencing and annotation.</title>
        <authorList>
            <consortium name="The Broad Institute Genomics Platform"/>
            <consortium name="The Broad Institute Genome Sequencing Center for Infectious Disease"/>
            <person name="Wu L."/>
            <person name="Ma J."/>
        </authorList>
    </citation>
    <scope>NUCLEOTIDE SEQUENCE [LARGE SCALE GENOMIC DNA]</scope>
    <source>
        <strain evidence="3">CCUG 49452</strain>
    </source>
</reference>